<protein>
    <submittedName>
        <fullName evidence="1">Uncharacterized protein</fullName>
    </submittedName>
</protein>
<name>A0A4C1YLT8_EUMVA</name>
<proteinExistence type="predicted"/>
<dbReference type="AlphaFoldDB" id="A0A4C1YLT8"/>
<reference evidence="1 2" key="1">
    <citation type="journal article" date="2019" name="Commun. Biol.">
        <title>The bagworm genome reveals a unique fibroin gene that provides high tensile strength.</title>
        <authorList>
            <person name="Kono N."/>
            <person name="Nakamura H."/>
            <person name="Ohtoshi R."/>
            <person name="Tomita M."/>
            <person name="Numata K."/>
            <person name="Arakawa K."/>
        </authorList>
    </citation>
    <scope>NUCLEOTIDE SEQUENCE [LARGE SCALE GENOMIC DNA]</scope>
</reference>
<sequence>MIMDVEGNIKLVAERRGSLFRIQEASEKSDIVEDKAAGGGGCDTACIIAQLQRGNLETALNDSLVGVRDGETMASFCRVRAAVGVVASAVVKVDTGAHHSRREAAHIKTRRRLCPAGQRYFTPPQAADDARFYALNDSSVLQIEELAAPVVFRAQGGPKHWLSTSIGLLTIVVIDIKSTTDSLVCSPSSRRDFTAAIKNKRAEHIRVIFCKYCRNEHSRPRNELAQ</sequence>
<organism evidence="1 2">
    <name type="scientific">Eumeta variegata</name>
    <name type="common">Bagworm moth</name>
    <name type="synonym">Eumeta japonica</name>
    <dbReference type="NCBI Taxonomy" id="151549"/>
    <lineage>
        <taxon>Eukaryota</taxon>
        <taxon>Metazoa</taxon>
        <taxon>Ecdysozoa</taxon>
        <taxon>Arthropoda</taxon>
        <taxon>Hexapoda</taxon>
        <taxon>Insecta</taxon>
        <taxon>Pterygota</taxon>
        <taxon>Neoptera</taxon>
        <taxon>Endopterygota</taxon>
        <taxon>Lepidoptera</taxon>
        <taxon>Glossata</taxon>
        <taxon>Ditrysia</taxon>
        <taxon>Tineoidea</taxon>
        <taxon>Psychidae</taxon>
        <taxon>Oiketicinae</taxon>
        <taxon>Eumeta</taxon>
    </lineage>
</organism>
<evidence type="ECO:0000313" key="2">
    <source>
        <dbReference type="Proteomes" id="UP000299102"/>
    </source>
</evidence>
<evidence type="ECO:0000313" key="1">
    <source>
        <dbReference type="EMBL" id="GBP75357.1"/>
    </source>
</evidence>
<comment type="caution">
    <text evidence="1">The sequence shown here is derived from an EMBL/GenBank/DDBJ whole genome shotgun (WGS) entry which is preliminary data.</text>
</comment>
<gene>
    <name evidence="1" type="ORF">EVAR_51946_1</name>
</gene>
<keyword evidence="2" id="KW-1185">Reference proteome</keyword>
<dbReference type="Proteomes" id="UP000299102">
    <property type="component" value="Unassembled WGS sequence"/>
</dbReference>
<accession>A0A4C1YLT8</accession>
<dbReference type="EMBL" id="BGZK01001245">
    <property type="protein sequence ID" value="GBP75357.1"/>
    <property type="molecule type" value="Genomic_DNA"/>
</dbReference>